<name>A0A5M8PWY9_9LECA</name>
<proteinExistence type="predicted"/>
<reference evidence="2 3" key="1">
    <citation type="submission" date="2019-09" db="EMBL/GenBank/DDBJ databases">
        <title>The hologenome of the rock-dwelling lichen Lasallia pustulata.</title>
        <authorList>
            <person name="Greshake Tzovaras B."/>
            <person name="Segers F."/>
            <person name="Bicker A."/>
            <person name="Dal Grande F."/>
            <person name="Otte J."/>
            <person name="Hankeln T."/>
            <person name="Schmitt I."/>
            <person name="Ebersberger I."/>
        </authorList>
    </citation>
    <scope>NUCLEOTIDE SEQUENCE [LARGE SCALE GENOMIC DNA]</scope>
    <source>
        <strain evidence="2">A1-1</strain>
    </source>
</reference>
<evidence type="ECO:0000256" key="1">
    <source>
        <dbReference type="SAM" id="MobiDB-lite"/>
    </source>
</evidence>
<sequence length="241" mass="26682">MSSALPRSLVLSSLGRLTGGGREGRDFFYATVVAGLIGYVLAAHDPEAIWAKASCGYTEAVAGVTIIAAVIWFIPSCTLSWPVDLVLSTTPAMAYCQEKRYCTRQRHACLPVPQRFVPKVDHLIRLANICCRRPVVAPRLWRALRRRQQQYNRQVTAYTVRVQDRHKRASKPRSSVDATLLMEQLQRTNTTLKHILDSMHYHFKLPSLSRGSDADDDGAFSANSFTSSEVGSGTLGAADTE</sequence>
<evidence type="ECO:0000313" key="2">
    <source>
        <dbReference type="EMBL" id="KAA6414165.1"/>
    </source>
</evidence>
<dbReference type="AlphaFoldDB" id="A0A5M8PWY9"/>
<gene>
    <name evidence="2" type="ORF">FRX48_02527</name>
</gene>
<comment type="caution">
    <text evidence="2">The sequence shown here is derived from an EMBL/GenBank/DDBJ whole genome shotgun (WGS) entry which is preliminary data.</text>
</comment>
<feature type="region of interest" description="Disordered" evidence="1">
    <location>
        <begin position="219"/>
        <end position="241"/>
    </location>
</feature>
<protein>
    <submittedName>
        <fullName evidence="2">Uncharacterized protein</fullName>
    </submittedName>
</protein>
<dbReference type="Proteomes" id="UP000324767">
    <property type="component" value="Unassembled WGS sequence"/>
</dbReference>
<dbReference type="EMBL" id="VXIT01000003">
    <property type="protein sequence ID" value="KAA6414165.1"/>
    <property type="molecule type" value="Genomic_DNA"/>
</dbReference>
<organism evidence="2 3">
    <name type="scientific">Lasallia pustulata</name>
    <dbReference type="NCBI Taxonomy" id="136370"/>
    <lineage>
        <taxon>Eukaryota</taxon>
        <taxon>Fungi</taxon>
        <taxon>Dikarya</taxon>
        <taxon>Ascomycota</taxon>
        <taxon>Pezizomycotina</taxon>
        <taxon>Lecanoromycetes</taxon>
        <taxon>OSLEUM clade</taxon>
        <taxon>Umbilicariomycetidae</taxon>
        <taxon>Umbilicariales</taxon>
        <taxon>Umbilicariaceae</taxon>
        <taxon>Lasallia</taxon>
    </lineage>
</organism>
<evidence type="ECO:0000313" key="3">
    <source>
        <dbReference type="Proteomes" id="UP000324767"/>
    </source>
</evidence>
<accession>A0A5M8PWY9</accession>